<keyword evidence="8" id="KW-1185">Reference proteome</keyword>
<comment type="caution">
    <text evidence="7">The sequence shown here is derived from an EMBL/GenBank/DDBJ whole genome shotgun (WGS) entry which is preliminary data.</text>
</comment>
<keyword evidence="4 6" id="KW-1133">Transmembrane helix</keyword>
<feature type="transmembrane region" description="Helical" evidence="6">
    <location>
        <begin position="83"/>
        <end position="100"/>
    </location>
</feature>
<proteinExistence type="predicted"/>
<accession>A0ABT7SPQ2</accession>
<keyword evidence="2" id="KW-1003">Cell membrane</keyword>
<dbReference type="Proteomes" id="UP001241056">
    <property type="component" value="Unassembled WGS sequence"/>
</dbReference>
<keyword evidence="3 6" id="KW-0812">Transmembrane</keyword>
<comment type="subcellular location">
    <subcellularLocation>
        <location evidence="1">Cell membrane</location>
        <topology evidence="1">Multi-pass membrane protein</topology>
    </subcellularLocation>
</comment>
<organism evidence="7 8">
    <name type="scientific">Thiopseudomonas acetoxidans</name>
    <dbReference type="NCBI Taxonomy" id="3041622"/>
    <lineage>
        <taxon>Bacteria</taxon>
        <taxon>Pseudomonadati</taxon>
        <taxon>Pseudomonadota</taxon>
        <taxon>Gammaproteobacteria</taxon>
        <taxon>Pseudomonadales</taxon>
        <taxon>Pseudomonadaceae</taxon>
        <taxon>Thiopseudomonas</taxon>
    </lineage>
</organism>
<gene>
    <name evidence="7" type="ORF">QEZ41_04435</name>
</gene>
<evidence type="ECO:0000313" key="7">
    <source>
        <dbReference type="EMBL" id="MDM7857522.1"/>
    </source>
</evidence>
<evidence type="ECO:0000313" key="8">
    <source>
        <dbReference type="Proteomes" id="UP001241056"/>
    </source>
</evidence>
<dbReference type="Pfam" id="PF03899">
    <property type="entry name" value="ATP-synt_I"/>
    <property type="match status" value="1"/>
</dbReference>
<evidence type="ECO:0000256" key="6">
    <source>
        <dbReference type="SAM" id="Phobius"/>
    </source>
</evidence>
<sequence>MAIRNKTPFYRLSMFRVLMAQAVVTALLVVVCAITLGVVAAYSVFLGSSIALLANAYFTYKAFKYFGARSVSAILQSFWAGQVGKMFMTAVLFALVFIAVKPLNVVQLFLGYILIQLTSVVTLFFSKNL</sequence>
<feature type="transmembrane region" description="Helical" evidence="6">
    <location>
        <begin position="106"/>
        <end position="125"/>
    </location>
</feature>
<evidence type="ECO:0000256" key="5">
    <source>
        <dbReference type="ARBA" id="ARBA00023136"/>
    </source>
</evidence>
<name>A0ABT7SPQ2_9GAMM</name>
<evidence type="ECO:0000256" key="1">
    <source>
        <dbReference type="ARBA" id="ARBA00004651"/>
    </source>
</evidence>
<reference evidence="7 8" key="1">
    <citation type="submission" date="2023-06" db="EMBL/GenBank/DDBJ databases">
        <title>Thiopseudomonas sp. CY1220 draft genome sequence.</title>
        <authorList>
            <person name="Zhao G."/>
            <person name="An M."/>
        </authorList>
    </citation>
    <scope>NUCLEOTIDE SEQUENCE [LARGE SCALE GENOMIC DNA]</scope>
    <source>
        <strain evidence="7 8">CY1220</strain>
    </source>
</reference>
<dbReference type="InterPro" id="IPR005598">
    <property type="entry name" value="ATP_synth_I"/>
</dbReference>
<keyword evidence="5 6" id="KW-0472">Membrane</keyword>
<evidence type="ECO:0000256" key="2">
    <source>
        <dbReference type="ARBA" id="ARBA00022475"/>
    </source>
</evidence>
<evidence type="ECO:0000256" key="4">
    <source>
        <dbReference type="ARBA" id="ARBA00022989"/>
    </source>
</evidence>
<evidence type="ECO:0000256" key="3">
    <source>
        <dbReference type="ARBA" id="ARBA00022692"/>
    </source>
</evidence>
<dbReference type="EMBL" id="JAUCDY010000004">
    <property type="protein sequence ID" value="MDM7857522.1"/>
    <property type="molecule type" value="Genomic_DNA"/>
</dbReference>
<feature type="transmembrane region" description="Helical" evidence="6">
    <location>
        <begin position="42"/>
        <end position="63"/>
    </location>
</feature>
<protein>
    <submittedName>
        <fullName evidence="7">ATP synthase subunit I</fullName>
    </submittedName>
</protein>